<comment type="similarity">
    <text evidence="2">Belongs to the glycosyltransferase 2 family.</text>
</comment>
<keyword evidence="5 8" id="KW-0812">Transmembrane</keyword>
<evidence type="ECO:0000313" key="11">
    <source>
        <dbReference type="EMBL" id="KKP86356.1"/>
    </source>
</evidence>
<feature type="transmembrane region" description="Helical" evidence="8">
    <location>
        <begin position="241"/>
        <end position="263"/>
    </location>
</feature>
<evidence type="ECO:0000256" key="8">
    <source>
        <dbReference type="SAM" id="Phobius"/>
    </source>
</evidence>
<keyword evidence="4 11" id="KW-0808">Transferase</keyword>
<keyword evidence="6 8" id="KW-1133">Transmembrane helix</keyword>
<evidence type="ECO:0000259" key="9">
    <source>
        <dbReference type="Pfam" id="PF00535"/>
    </source>
</evidence>
<evidence type="ECO:0000256" key="1">
    <source>
        <dbReference type="ARBA" id="ARBA00004141"/>
    </source>
</evidence>
<dbReference type="InterPro" id="IPR039528">
    <property type="entry name" value="DPM1-like"/>
</dbReference>
<evidence type="ECO:0000256" key="5">
    <source>
        <dbReference type="ARBA" id="ARBA00022692"/>
    </source>
</evidence>
<organism evidence="11 12">
    <name type="scientific">Candidatus Roizmanbacteria bacterium GW2011_GWA2_35_8</name>
    <dbReference type="NCBI Taxonomy" id="1618479"/>
    <lineage>
        <taxon>Bacteria</taxon>
        <taxon>Candidatus Roizmaniibacteriota</taxon>
    </lineage>
</organism>
<feature type="domain" description="Glycosyltransferase 2-like" evidence="9">
    <location>
        <begin position="5"/>
        <end position="174"/>
    </location>
</feature>
<dbReference type="GO" id="GO:0016020">
    <property type="term" value="C:membrane"/>
    <property type="evidence" value="ECO:0007669"/>
    <property type="project" value="UniProtKB-SubCell"/>
</dbReference>
<comment type="caution">
    <text evidence="11">The sequence shown here is derived from an EMBL/GenBank/DDBJ whole genome shotgun (WGS) entry which is preliminary data.</text>
</comment>
<evidence type="ECO:0000259" key="10">
    <source>
        <dbReference type="Pfam" id="PF04138"/>
    </source>
</evidence>
<sequence length="368" mass="42154">MKKLTIILPTYNEKGSIENLIRELFAQNKFVPFWEFSILVVDSNSPDKTNFIVKKLQKRFSKLYLLETPKEGLGKAYSKGFRYTIDKIDPYLIIQIDADGQHDPKKLPEFIKEIEKGADFVVGTRYSKGGSIPQNWGIHRKILSIGANLVIKFGFMKLNVTEWTNGYRAIKSWVIKQSLSHIKDYSGYVFQIAMLDFALKNNAVMSEIPIHFKERKSGISKINAFQYISQILFYILTHSSFIKFAIVGVLGFGVDFGISYLMIEILHKAVWISTLLSTETAIISNFIMNNFWSFSDKKIEGGIMKFMAGFLKYNLVSSGSIAIQTLGVSLLASLLGKQFWLIYKVAIITLVVIPYSYFFYNKYIWKSK</sequence>
<evidence type="ECO:0000256" key="2">
    <source>
        <dbReference type="ARBA" id="ARBA00006739"/>
    </source>
</evidence>
<feature type="domain" description="GtrA/DPMS transmembrane" evidence="10">
    <location>
        <begin position="243"/>
        <end position="365"/>
    </location>
</feature>
<accession>A0A0G0DCE8</accession>
<evidence type="ECO:0000256" key="4">
    <source>
        <dbReference type="ARBA" id="ARBA00022679"/>
    </source>
</evidence>
<evidence type="ECO:0000256" key="7">
    <source>
        <dbReference type="ARBA" id="ARBA00023136"/>
    </source>
</evidence>
<dbReference type="PANTHER" id="PTHR43398:SF1">
    <property type="entry name" value="DOLICHOL-PHOSPHATE MANNOSYLTRANSFERASE SUBUNIT 1"/>
    <property type="match status" value="1"/>
</dbReference>
<feature type="transmembrane region" description="Helical" evidence="8">
    <location>
        <begin position="341"/>
        <end position="360"/>
    </location>
</feature>
<feature type="transmembrane region" description="Helical" evidence="8">
    <location>
        <begin position="269"/>
        <end position="292"/>
    </location>
</feature>
<dbReference type="Pfam" id="PF04138">
    <property type="entry name" value="GtrA_DPMS_TM"/>
    <property type="match status" value="1"/>
</dbReference>
<evidence type="ECO:0000256" key="6">
    <source>
        <dbReference type="ARBA" id="ARBA00022989"/>
    </source>
</evidence>
<dbReference type="GO" id="GO:0000271">
    <property type="term" value="P:polysaccharide biosynthetic process"/>
    <property type="evidence" value="ECO:0007669"/>
    <property type="project" value="InterPro"/>
</dbReference>
<name>A0A0G0DCE8_9BACT</name>
<dbReference type="SUPFAM" id="SSF53448">
    <property type="entry name" value="Nucleotide-diphospho-sugar transferases"/>
    <property type="match status" value="1"/>
</dbReference>
<reference evidence="11 12" key="1">
    <citation type="journal article" date="2015" name="Nature">
        <title>rRNA introns, odd ribosomes, and small enigmatic genomes across a large radiation of phyla.</title>
        <authorList>
            <person name="Brown C.T."/>
            <person name="Hug L.A."/>
            <person name="Thomas B.C."/>
            <person name="Sharon I."/>
            <person name="Castelle C.J."/>
            <person name="Singh A."/>
            <person name="Wilkins M.J."/>
            <person name="Williams K.H."/>
            <person name="Banfield J.F."/>
        </authorList>
    </citation>
    <scope>NUCLEOTIDE SEQUENCE [LARGE SCALE GENOMIC DNA]</scope>
</reference>
<dbReference type="InterPro" id="IPR001173">
    <property type="entry name" value="Glyco_trans_2-like"/>
</dbReference>
<dbReference type="Pfam" id="PF00535">
    <property type="entry name" value="Glycos_transf_2"/>
    <property type="match status" value="1"/>
</dbReference>
<protein>
    <submittedName>
        <fullName evidence="11">Glycosyltransferase</fullName>
    </submittedName>
</protein>
<keyword evidence="7 8" id="KW-0472">Membrane</keyword>
<proteinExistence type="inferred from homology"/>
<dbReference type="PANTHER" id="PTHR43398">
    <property type="entry name" value="DOLICHOL-PHOSPHATE MANNOSYLTRANSFERASE SUBUNIT 1"/>
    <property type="match status" value="1"/>
</dbReference>
<comment type="subcellular location">
    <subcellularLocation>
        <location evidence="1">Membrane</location>
        <topology evidence="1">Multi-pass membrane protein</topology>
    </subcellularLocation>
</comment>
<dbReference type="AlphaFoldDB" id="A0A0G0DCE8"/>
<dbReference type="EMBL" id="LBQX01000025">
    <property type="protein sequence ID" value="KKP86356.1"/>
    <property type="molecule type" value="Genomic_DNA"/>
</dbReference>
<gene>
    <name evidence="11" type="ORF">UR89_C0025G0002</name>
</gene>
<dbReference type="InterPro" id="IPR007267">
    <property type="entry name" value="GtrA_DPMS_TM"/>
</dbReference>
<dbReference type="Gene3D" id="3.90.550.10">
    <property type="entry name" value="Spore Coat Polysaccharide Biosynthesis Protein SpsA, Chain A"/>
    <property type="match status" value="1"/>
</dbReference>
<evidence type="ECO:0000256" key="3">
    <source>
        <dbReference type="ARBA" id="ARBA00022676"/>
    </source>
</evidence>
<dbReference type="InterPro" id="IPR029044">
    <property type="entry name" value="Nucleotide-diphossugar_trans"/>
</dbReference>
<feature type="transmembrane region" description="Helical" evidence="8">
    <location>
        <begin position="313"/>
        <end position="335"/>
    </location>
</feature>
<keyword evidence="3" id="KW-0328">Glycosyltransferase</keyword>
<dbReference type="GO" id="GO:0004582">
    <property type="term" value="F:dolichyl-phosphate beta-D-mannosyltransferase activity"/>
    <property type="evidence" value="ECO:0007669"/>
    <property type="project" value="InterPro"/>
</dbReference>
<dbReference type="Proteomes" id="UP000034536">
    <property type="component" value="Unassembled WGS sequence"/>
</dbReference>
<evidence type="ECO:0000313" key="12">
    <source>
        <dbReference type="Proteomes" id="UP000034536"/>
    </source>
</evidence>
<dbReference type="CDD" id="cd06442">
    <property type="entry name" value="DPM1_like"/>
    <property type="match status" value="1"/>
</dbReference>